<dbReference type="GO" id="GO:0005829">
    <property type="term" value="C:cytosol"/>
    <property type="evidence" value="ECO:0007669"/>
    <property type="project" value="TreeGrafter"/>
</dbReference>
<keyword evidence="5" id="KW-0560">Oxidoreductase</keyword>
<feature type="domain" description="DyP dimeric alpha+beta barrel" evidence="8">
    <location>
        <begin position="56"/>
        <end position="233"/>
    </location>
</feature>
<dbReference type="EMBL" id="JABBWD010000131">
    <property type="protein sequence ID" value="KAG1764186.1"/>
    <property type="molecule type" value="Genomic_DNA"/>
</dbReference>
<dbReference type="Pfam" id="PF21105">
    <property type="entry name" value="DyP_N"/>
    <property type="match status" value="1"/>
</dbReference>
<dbReference type="OrthoDB" id="3207336at2759"/>
<dbReference type="InterPro" id="IPR049509">
    <property type="entry name" value="DyP_N"/>
</dbReference>
<keyword evidence="11" id="KW-1185">Reference proteome</keyword>
<evidence type="ECO:0000256" key="4">
    <source>
        <dbReference type="ARBA" id="ARBA00022723"/>
    </source>
</evidence>
<gene>
    <name evidence="9" type="ORF">EV702DRAFT_129416</name>
    <name evidence="10" type="ORF">EV702DRAFT_793775</name>
</gene>
<keyword evidence="6" id="KW-0408">Iron</keyword>
<dbReference type="PROSITE" id="PS51404">
    <property type="entry name" value="DYP_PEROXIDASE"/>
    <property type="match status" value="1"/>
</dbReference>
<evidence type="ECO:0000313" key="9">
    <source>
        <dbReference type="EMBL" id="KAG1764186.1"/>
    </source>
</evidence>
<keyword evidence="4" id="KW-0479">Metal-binding</keyword>
<dbReference type="NCBIfam" id="TIGR01413">
    <property type="entry name" value="Dyp_perox_fam"/>
    <property type="match status" value="1"/>
</dbReference>
<proteinExistence type="inferred from homology"/>
<dbReference type="InterPro" id="IPR011008">
    <property type="entry name" value="Dimeric_a/b-barrel"/>
</dbReference>
<evidence type="ECO:0000259" key="8">
    <source>
        <dbReference type="Pfam" id="PF21105"/>
    </source>
</evidence>
<evidence type="ECO:0000256" key="7">
    <source>
        <dbReference type="ARBA" id="ARBA00025737"/>
    </source>
</evidence>
<comment type="caution">
    <text evidence="9">The sequence shown here is derived from an EMBL/GenBank/DDBJ whole genome shotgun (WGS) entry which is preliminary data.</text>
</comment>
<dbReference type="GO" id="GO:0020037">
    <property type="term" value="F:heme binding"/>
    <property type="evidence" value="ECO:0007669"/>
    <property type="project" value="InterPro"/>
</dbReference>
<dbReference type="PANTHER" id="PTHR30521">
    <property type="entry name" value="DEFERROCHELATASE/PEROXIDASE"/>
    <property type="match status" value="1"/>
</dbReference>
<dbReference type="GO" id="GO:0046872">
    <property type="term" value="F:metal ion binding"/>
    <property type="evidence" value="ECO:0007669"/>
    <property type="project" value="UniProtKB-KW"/>
</dbReference>
<dbReference type="EMBL" id="JABBWD010000097">
    <property type="protein sequence ID" value="KAG1766323.1"/>
    <property type="molecule type" value="Genomic_DNA"/>
</dbReference>
<comment type="similarity">
    <text evidence="7">Belongs to the DyP-type peroxidase family.</text>
</comment>
<protein>
    <recommendedName>
        <fullName evidence="8">DyP dimeric alpha+beta barrel domain-containing protein</fullName>
    </recommendedName>
</protein>
<comment type="cofactor">
    <cofactor evidence="1">
        <name>heme b</name>
        <dbReference type="ChEBI" id="CHEBI:60344"/>
    </cofactor>
</comment>
<accession>A0A9P7CVW7</accession>
<evidence type="ECO:0000313" key="11">
    <source>
        <dbReference type="Proteomes" id="UP000714275"/>
    </source>
</evidence>
<sequence length="591" mass="64838">MEDLQYSLDLYKHLGRRSVLPLVSPPISTTPQAVVTSDLLTIRQSAAIGDLPDLNNVQGDVIYLFPKKAENFVFFRINDVALFRTALQSFKPTTAEDVKNNLTSIAVAKANTRDASSVPIVDIAQYQIAFSRTGMYFLGVNEDTGDVRFDKRCMSDDKQFLGDTTSWNPIFVKQNPDPVNGSVRDDIGALHGVITVAGSSAETCNKASNDVIDLFGSSITVTGGKPVEGRARPSPYKGHEHFGFRDGVSQPCLRGLVIPRAGQIQVDPGVIIMGYPGDPVRDNSTIKVKRPAWTKDGTILVIRMLEQSVILFEDYLQKNGHRWREFIPGGDISPPLSKQEAEDLFGARIIGRWKSGAPLAKCPFRDNQKVALNADLNNDFDYVVRDNPNISQYEPSDYYSPFAVHTRKTAPRNLYPYIDAKFLESGSIVRAGIPYGDEVTDQERRDVASGSSELPRGLLFNCYMSNLGSGFIRQMIGYARNDYWPMTSLVPQKKGQDPIIGGPPVYTPAQIEGISPSVTSGDRVDLQFASADGTTFEVSGFAKVTPEGVVPPPGEPNPFFVTSKGGEYFFVPSVSTLKSWASATTATTYKL</sequence>
<evidence type="ECO:0000256" key="2">
    <source>
        <dbReference type="ARBA" id="ARBA00022559"/>
    </source>
</evidence>
<dbReference type="GO" id="GO:0004601">
    <property type="term" value="F:peroxidase activity"/>
    <property type="evidence" value="ECO:0007669"/>
    <property type="project" value="UniProtKB-KW"/>
</dbReference>
<keyword evidence="3" id="KW-0349">Heme</keyword>
<dbReference type="Proteomes" id="UP000714275">
    <property type="component" value="Unassembled WGS sequence"/>
</dbReference>
<dbReference type="AlphaFoldDB" id="A0A9P7CVW7"/>
<keyword evidence="2" id="KW-0575">Peroxidase</keyword>
<evidence type="ECO:0000256" key="3">
    <source>
        <dbReference type="ARBA" id="ARBA00022617"/>
    </source>
</evidence>
<evidence type="ECO:0000313" key="10">
    <source>
        <dbReference type="EMBL" id="KAG1766323.1"/>
    </source>
</evidence>
<dbReference type="PANTHER" id="PTHR30521:SF4">
    <property type="entry name" value="DEFERROCHELATASE"/>
    <property type="match status" value="1"/>
</dbReference>
<name>A0A9P7CVW7_9AGAM</name>
<reference evidence="9" key="1">
    <citation type="journal article" date="2020" name="New Phytol.">
        <title>Comparative genomics reveals dynamic genome evolution in host specialist ectomycorrhizal fungi.</title>
        <authorList>
            <person name="Lofgren L.A."/>
            <person name="Nguyen N.H."/>
            <person name="Vilgalys R."/>
            <person name="Ruytinx J."/>
            <person name="Liao H.L."/>
            <person name="Branco S."/>
            <person name="Kuo A."/>
            <person name="LaButti K."/>
            <person name="Lipzen A."/>
            <person name="Andreopoulos W."/>
            <person name="Pangilinan J."/>
            <person name="Riley R."/>
            <person name="Hundley H."/>
            <person name="Na H."/>
            <person name="Barry K."/>
            <person name="Grigoriev I.V."/>
            <person name="Stajich J.E."/>
            <person name="Kennedy P.G."/>
        </authorList>
    </citation>
    <scope>NUCLEOTIDE SEQUENCE</scope>
    <source>
        <strain evidence="9">DOB743</strain>
    </source>
</reference>
<dbReference type="SUPFAM" id="SSF54909">
    <property type="entry name" value="Dimeric alpha+beta barrel"/>
    <property type="match status" value="1"/>
</dbReference>
<evidence type="ECO:0000256" key="5">
    <source>
        <dbReference type="ARBA" id="ARBA00023002"/>
    </source>
</evidence>
<dbReference type="InterPro" id="IPR006314">
    <property type="entry name" value="Dyp_peroxidase"/>
</dbReference>
<evidence type="ECO:0000256" key="6">
    <source>
        <dbReference type="ARBA" id="ARBA00023004"/>
    </source>
</evidence>
<evidence type="ECO:0000256" key="1">
    <source>
        <dbReference type="ARBA" id="ARBA00001970"/>
    </source>
</evidence>
<organism evidence="9 11">
    <name type="scientific">Suillus placidus</name>
    <dbReference type="NCBI Taxonomy" id="48579"/>
    <lineage>
        <taxon>Eukaryota</taxon>
        <taxon>Fungi</taxon>
        <taxon>Dikarya</taxon>
        <taxon>Basidiomycota</taxon>
        <taxon>Agaricomycotina</taxon>
        <taxon>Agaricomycetes</taxon>
        <taxon>Agaricomycetidae</taxon>
        <taxon>Boletales</taxon>
        <taxon>Suillineae</taxon>
        <taxon>Suillaceae</taxon>
        <taxon>Suillus</taxon>
    </lineage>
</organism>